<dbReference type="Proteomes" id="UP000467840">
    <property type="component" value="Chromosome 8"/>
</dbReference>
<comment type="caution">
    <text evidence="2">The sequence shown here is derived from an EMBL/GenBank/DDBJ whole genome shotgun (WGS) entry which is preliminary data.</text>
</comment>
<evidence type="ECO:0000259" key="1">
    <source>
        <dbReference type="Pfam" id="PF24626"/>
    </source>
</evidence>
<reference evidence="2 3" key="1">
    <citation type="journal article" date="2020" name="Mol. Plant">
        <title>The Chromosome-Based Rubber Tree Genome Provides New Insights into Spurge Genome Evolution and Rubber Biosynthesis.</title>
        <authorList>
            <person name="Liu J."/>
            <person name="Shi C."/>
            <person name="Shi C.C."/>
            <person name="Li W."/>
            <person name="Zhang Q.J."/>
            <person name="Zhang Y."/>
            <person name="Li K."/>
            <person name="Lu H.F."/>
            <person name="Shi C."/>
            <person name="Zhu S.T."/>
            <person name="Xiao Z.Y."/>
            <person name="Nan H."/>
            <person name="Yue Y."/>
            <person name="Zhu X.G."/>
            <person name="Wu Y."/>
            <person name="Hong X.N."/>
            <person name="Fan G.Y."/>
            <person name="Tong Y."/>
            <person name="Zhang D."/>
            <person name="Mao C.L."/>
            <person name="Liu Y.L."/>
            <person name="Hao S.J."/>
            <person name="Liu W.Q."/>
            <person name="Lv M.Q."/>
            <person name="Zhang H.B."/>
            <person name="Liu Y."/>
            <person name="Hu-Tang G.R."/>
            <person name="Wang J.P."/>
            <person name="Wang J.H."/>
            <person name="Sun Y.H."/>
            <person name="Ni S.B."/>
            <person name="Chen W.B."/>
            <person name="Zhang X.C."/>
            <person name="Jiao Y.N."/>
            <person name="Eichler E.E."/>
            <person name="Li G.H."/>
            <person name="Liu X."/>
            <person name="Gao L.Z."/>
        </authorList>
    </citation>
    <scope>NUCLEOTIDE SEQUENCE [LARGE SCALE GENOMIC DNA]</scope>
    <source>
        <strain evidence="3">cv. GT1</strain>
        <tissue evidence="2">Leaf</tissue>
    </source>
</reference>
<dbReference type="Gene3D" id="3.10.10.10">
    <property type="entry name" value="HIV Type 1 Reverse Transcriptase, subunit A, domain 1"/>
    <property type="match status" value="1"/>
</dbReference>
<dbReference type="SUPFAM" id="SSF54160">
    <property type="entry name" value="Chromo domain-like"/>
    <property type="match status" value="1"/>
</dbReference>
<dbReference type="PANTHER" id="PTHR46148:SF57">
    <property type="entry name" value="OS12G0499874 PROTEIN"/>
    <property type="match status" value="1"/>
</dbReference>
<feature type="domain" description="Tf2-1-like SH3-like" evidence="1">
    <location>
        <begin position="170"/>
        <end position="211"/>
    </location>
</feature>
<dbReference type="SUPFAM" id="SSF56672">
    <property type="entry name" value="DNA/RNA polymerases"/>
    <property type="match status" value="1"/>
</dbReference>
<dbReference type="CDD" id="cd00303">
    <property type="entry name" value="retropepsin_like"/>
    <property type="match status" value="1"/>
</dbReference>
<dbReference type="InterPro" id="IPR016197">
    <property type="entry name" value="Chromo-like_dom_sf"/>
</dbReference>
<keyword evidence="3" id="KW-1185">Reference proteome</keyword>
<dbReference type="PANTHER" id="PTHR46148">
    <property type="entry name" value="CHROMO DOMAIN-CONTAINING PROTEIN"/>
    <property type="match status" value="1"/>
</dbReference>
<dbReference type="AlphaFoldDB" id="A0A6A6KHD3"/>
<dbReference type="GO" id="GO:0006508">
    <property type="term" value="P:proteolysis"/>
    <property type="evidence" value="ECO:0007669"/>
    <property type="project" value="InterPro"/>
</dbReference>
<dbReference type="EMBL" id="JAAGAX010000016">
    <property type="protein sequence ID" value="KAF2287483.1"/>
    <property type="molecule type" value="Genomic_DNA"/>
</dbReference>
<name>A0A6A6KHD3_HEVBR</name>
<protein>
    <recommendedName>
        <fullName evidence="1">Tf2-1-like SH3-like domain-containing protein</fullName>
    </recommendedName>
</protein>
<dbReference type="PROSITE" id="PS00141">
    <property type="entry name" value="ASP_PROTEASE"/>
    <property type="match status" value="1"/>
</dbReference>
<proteinExistence type="predicted"/>
<organism evidence="2 3">
    <name type="scientific">Hevea brasiliensis</name>
    <name type="common">Para rubber tree</name>
    <name type="synonym">Siphonia brasiliensis</name>
    <dbReference type="NCBI Taxonomy" id="3981"/>
    <lineage>
        <taxon>Eukaryota</taxon>
        <taxon>Viridiplantae</taxon>
        <taxon>Streptophyta</taxon>
        <taxon>Embryophyta</taxon>
        <taxon>Tracheophyta</taxon>
        <taxon>Spermatophyta</taxon>
        <taxon>Magnoliopsida</taxon>
        <taxon>eudicotyledons</taxon>
        <taxon>Gunneridae</taxon>
        <taxon>Pentapetalae</taxon>
        <taxon>rosids</taxon>
        <taxon>fabids</taxon>
        <taxon>Malpighiales</taxon>
        <taxon>Euphorbiaceae</taxon>
        <taxon>Crotonoideae</taxon>
        <taxon>Micrandreae</taxon>
        <taxon>Hevea</taxon>
    </lineage>
</organism>
<sequence length="353" mass="39895">MKIRGRLKGHKLTVMVDSGASHNIIANNLVTQLGLLVQSTPTFGLKLGDGHGPTDHRIPLLLGIALISVRPYRYAHGQKDEIEKLVAEMLSAGIIQPSSRHLLQQPITTLAQQHWVAKLLGYDFEIKYKPGNTNKAADALSRCEEEFECQPVAIQNWVDMDQVDKERVIPKLAARYFGPFQILERVGPVAYKLLLPVEARIHPVFHVSQLKLVIGNHPVVTELPKEMVVTENMVEPEKVLNWRRIIVDQYPVIQILIQWKGKPEEEATWMNLVDIQNQFPSFNLEDKVGLSERGNDMDSKLQVGCNGPRPLRVYSRRNIKGNAKGMAIELDDHGRKNMLEAELEVVTREGMHV</sequence>
<gene>
    <name evidence="2" type="ORF">GH714_000855</name>
</gene>
<dbReference type="Gene3D" id="2.40.70.10">
    <property type="entry name" value="Acid Proteases"/>
    <property type="match status" value="1"/>
</dbReference>
<accession>A0A6A6KHD3</accession>
<evidence type="ECO:0000313" key="3">
    <source>
        <dbReference type="Proteomes" id="UP000467840"/>
    </source>
</evidence>
<dbReference type="InterPro" id="IPR056924">
    <property type="entry name" value="SH3_Tf2-1"/>
</dbReference>
<evidence type="ECO:0000313" key="2">
    <source>
        <dbReference type="EMBL" id="KAF2287483.1"/>
    </source>
</evidence>
<dbReference type="InterPro" id="IPR043502">
    <property type="entry name" value="DNA/RNA_pol_sf"/>
</dbReference>
<dbReference type="GO" id="GO:0004190">
    <property type="term" value="F:aspartic-type endopeptidase activity"/>
    <property type="evidence" value="ECO:0007669"/>
    <property type="project" value="InterPro"/>
</dbReference>
<dbReference type="InterPro" id="IPR001969">
    <property type="entry name" value="Aspartic_peptidase_AS"/>
</dbReference>
<dbReference type="InterPro" id="IPR021109">
    <property type="entry name" value="Peptidase_aspartic_dom_sf"/>
</dbReference>
<dbReference type="Pfam" id="PF24626">
    <property type="entry name" value="SH3_Tf2-1"/>
    <property type="match status" value="1"/>
</dbReference>